<gene>
    <name evidence="7" type="primary">lysS</name>
    <name evidence="10" type="ORF">UU74_C0014G0010</name>
</gene>
<keyword evidence="2 7" id="KW-0479">Metal-binding</keyword>
<comment type="caution">
    <text evidence="7">Lacks conserved residue(s) required for the propagation of feature annotation.</text>
</comment>
<comment type="subunit">
    <text evidence="7">Homodimer.</text>
</comment>
<dbReference type="Pfam" id="PF01336">
    <property type="entry name" value="tRNA_anti-codon"/>
    <property type="match status" value="1"/>
</dbReference>
<dbReference type="InterPro" id="IPR006195">
    <property type="entry name" value="aa-tRNA-synth_II"/>
</dbReference>
<evidence type="ECO:0000313" key="11">
    <source>
        <dbReference type="Proteomes" id="UP000033969"/>
    </source>
</evidence>
<comment type="catalytic activity">
    <reaction evidence="6 7 8">
        <text>tRNA(Lys) + L-lysine + ATP = L-lysyl-tRNA(Lys) + AMP + diphosphate</text>
        <dbReference type="Rhea" id="RHEA:20792"/>
        <dbReference type="Rhea" id="RHEA-COMP:9696"/>
        <dbReference type="Rhea" id="RHEA-COMP:9697"/>
        <dbReference type="ChEBI" id="CHEBI:30616"/>
        <dbReference type="ChEBI" id="CHEBI:32551"/>
        <dbReference type="ChEBI" id="CHEBI:33019"/>
        <dbReference type="ChEBI" id="CHEBI:78442"/>
        <dbReference type="ChEBI" id="CHEBI:78529"/>
        <dbReference type="ChEBI" id="CHEBI:456215"/>
        <dbReference type="EC" id="6.1.1.6"/>
    </reaction>
</comment>
<dbReference type="InterPro" id="IPR044136">
    <property type="entry name" value="Lys-tRNA-ligase_II_N"/>
</dbReference>
<dbReference type="GO" id="GO:0006430">
    <property type="term" value="P:lysyl-tRNA aminoacylation"/>
    <property type="evidence" value="ECO:0007669"/>
    <property type="project" value="UniProtKB-UniRule"/>
</dbReference>
<feature type="binding site" evidence="7">
    <location>
        <position position="402"/>
    </location>
    <ligand>
        <name>Mg(2+)</name>
        <dbReference type="ChEBI" id="CHEBI:18420"/>
        <label>1</label>
    </ligand>
</feature>
<dbReference type="AlphaFoldDB" id="A0A0G0ZXU2"/>
<keyword evidence="7" id="KW-0963">Cytoplasm</keyword>
<evidence type="ECO:0000256" key="3">
    <source>
        <dbReference type="ARBA" id="ARBA00022741"/>
    </source>
</evidence>
<keyword evidence="4 7" id="KW-0067">ATP-binding</keyword>
<sequence length="485" mass="55729">MAQQNLETLRQTRIDKLHELEKLGINPYPSKISLTGKLIKISSVRDSLGKDILTAGRIWSIRKHGAVSFMDLKDDTGTVQLLFQEKALPEKFSILGLFDMGDFLAVKGKVIKTQSGEITVDVSEFEILTKSIRPFPSTWFGLKDEEERYRQRYLDLLLNDDVKEVFKKKAIFWQSMREFLVDKGFLEVETPVLENTAGGADANPFITHHNALDIDLYLRISMGELWQKRLMVAGFGKTFEIGRQFRNEGIDREHLQDYTQMEFYWGYANYEDSMKLVEEMYKYVVAKAFGTLKFKIGKHNLNLGEDWKTIDYRKTLIEHTGIDLSKASEDDIKKELNKRREDYKKSDKKGRLIDSLWKSVRRNITGPAFLTGHPVEVSPLAKRIENDPSYVERYQVIIAGSEVGNGYSELNDPIDQAKRFSEQEKMREKGDLDAQMEDNDFVRALEYGMPPTSGFGVSERLFAILAGKSIRETVLFPLLRPEGGE</sequence>
<evidence type="ECO:0000256" key="7">
    <source>
        <dbReference type="HAMAP-Rule" id="MF_00252"/>
    </source>
</evidence>
<dbReference type="GO" id="GO:0004824">
    <property type="term" value="F:lysine-tRNA ligase activity"/>
    <property type="evidence" value="ECO:0007669"/>
    <property type="project" value="UniProtKB-UniRule"/>
</dbReference>
<dbReference type="PANTHER" id="PTHR42918">
    <property type="entry name" value="LYSYL-TRNA SYNTHETASE"/>
    <property type="match status" value="1"/>
</dbReference>
<dbReference type="SUPFAM" id="SSF50249">
    <property type="entry name" value="Nucleic acid-binding proteins"/>
    <property type="match status" value="1"/>
</dbReference>
<dbReference type="Gene3D" id="2.40.50.140">
    <property type="entry name" value="Nucleic acid-binding proteins"/>
    <property type="match status" value="1"/>
</dbReference>
<dbReference type="NCBIfam" id="TIGR00499">
    <property type="entry name" value="lysS_bact"/>
    <property type="match status" value="1"/>
</dbReference>
<dbReference type="InterPro" id="IPR004365">
    <property type="entry name" value="NA-bd_OB_tRNA"/>
</dbReference>
<evidence type="ECO:0000313" key="10">
    <source>
        <dbReference type="EMBL" id="KKS17953.1"/>
    </source>
</evidence>
<evidence type="ECO:0000256" key="1">
    <source>
        <dbReference type="ARBA" id="ARBA00022598"/>
    </source>
</evidence>
<evidence type="ECO:0000256" key="8">
    <source>
        <dbReference type="RuleBase" id="RU000336"/>
    </source>
</evidence>
<feature type="domain" description="Aminoacyl-transfer RNA synthetases class-II family profile" evidence="9">
    <location>
        <begin position="174"/>
        <end position="481"/>
    </location>
</feature>
<keyword evidence="5 7" id="KW-0030">Aminoacyl-tRNA synthetase</keyword>
<comment type="similarity">
    <text evidence="7">Belongs to the class-II aminoacyl-tRNA synthetase family.</text>
</comment>
<dbReference type="InterPro" id="IPR004364">
    <property type="entry name" value="Aa-tRNA-synt_II"/>
</dbReference>
<keyword evidence="3 7" id="KW-0547">Nucleotide-binding</keyword>
<dbReference type="HAMAP" id="MF_00252">
    <property type="entry name" value="Lys_tRNA_synth_class2"/>
    <property type="match status" value="1"/>
</dbReference>
<comment type="subcellular location">
    <subcellularLocation>
        <location evidence="7">Cytoplasm</location>
    </subcellularLocation>
</comment>
<dbReference type="InterPro" id="IPR012340">
    <property type="entry name" value="NA-bd_OB-fold"/>
</dbReference>
<evidence type="ECO:0000259" key="9">
    <source>
        <dbReference type="PROSITE" id="PS50862"/>
    </source>
</evidence>
<organism evidence="10 11">
    <name type="scientific">Candidatus Woesebacteria bacterium GW2011_GWA1_41_7</name>
    <dbReference type="NCBI Taxonomy" id="1618556"/>
    <lineage>
        <taxon>Bacteria</taxon>
        <taxon>Candidatus Woeseibacteriota</taxon>
    </lineage>
</organism>
<dbReference type="InterPro" id="IPR018149">
    <property type="entry name" value="Lys-tRNA-synth_II_C"/>
</dbReference>
<name>A0A0G0ZXU2_9BACT</name>
<reference evidence="10 11" key="1">
    <citation type="journal article" date="2015" name="Nature">
        <title>rRNA introns, odd ribosomes, and small enigmatic genomes across a large radiation of phyla.</title>
        <authorList>
            <person name="Brown C.T."/>
            <person name="Hug L.A."/>
            <person name="Thomas B.C."/>
            <person name="Sharon I."/>
            <person name="Castelle C.J."/>
            <person name="Singh A."/>
            <person name="Wilkins M.J."/>
            <person name="Williams K.H."/>
            <person name="Banfield J.F."/>
        </authorList>
    </citation>
    <scope>NUCLEOTIDE SEQUENCE [LARGE SCALE GENOMIC DNA]</scope>
</reference>
<dbReference type="GO" id="GO:0000287">
    <property type="term" value="F:magnesium ion binding"/>
    <property type="evidence" value="ECO:0007669"/>
    <property type="project" value="UniProtKB-UniRule"/>
</dbReference>
<protein>
    <recommendedName>
        <fullName evidence="7">Lysine--tRNA ligase</fullName>
        <ecNumber evidence="7">6.1.1.6</ecNumber>
    </recommendedName>
    <alternativeName>
        <fullName evidence="7">Lysyl-tRNA synthetase</fullName>
        <shortName evidence="7">LysRS</shortName>
    </alternativeName>
</protein>
<evidence type="ECO:0000256" key="4">
    <source>
        <dbReference type="ARBA" id="ARBA00022840"/>
    </source>
</evidence>
<dbReference type="GO" id="GO:0005524">
    <property type="term" value="F:ATP binding"/>
    <property type="evidence" value="ECO:0007669"/>
    <property type="project" value="UniProtKB-UniRule"/>
</dbReference>
<dbReference type="EC" id="6.1.1.6" evidence="7"/>
<dbReference type="Proteomes" id="UP000033969">
    <property type="component" value="Unassembled WGS sequence"/>
</dbReference>
<proteinExistence type="inferred from homology"/>
<dbReference type="SUPFAM" id="SSF55681">
    <property type="entry name" value="Class II aaRS and biotin synthetases"/>
    <property type="match status" value="1"/>
</dbReference>
<dbReference type="InterPro" id="IPR002313">
    <property type="entry name" value="Lys-tRNA-ligase_II"/>
</dbReference>
<evidence type="ECO:0000256" key="2">
    <source>
        <dbReference type="ARBA" id="ARBA00022723"/>
    </source>
</evidence>
<dbReference type="InterPro" id="IPR045864">
    <property type="entry name" value="aa-tRNA-synth_II/BPL/LPL"/>
</dbReference>
<feature type="binding site" evidence="7">
    <location>
        <position position="402"/>
    </location>
    <ligand>
        <name>Mg(2+)</name>
        <dbReference type="ChEBI" id="CHEBI:18420"/>
        <label>2</label>
    </ligand>
</feature>
<dbReference type="PROSITE" id="PS50862">
    <property type="entry name" value="AA_TRNA_LIGASE_II"/>
    <property type="match status" value="1"/>
</dbReference>
<comment type="caution">
    <text evidence="10">The sequence shown here is derived from an EMBL/GenBank/DDBJ whole genome shotgun (WGS) entry which is preliminary data.</text>
</comment>
<dbReference type="Gene3D" id="3.30.930.10">
    <property type="entry name" value="Bira Bifunctional Protein, Domain 2"/>
    <property type="match status" value="1"/>
</dbReference>
<dbReference type="PATRIC" id="fig|1618556.3.peg.214"/>
<evidence type="ECO:0000256" key="5">
    <source>
        <dbReference type="ARBA" id="ARBA00023146"/>
    </source>
</evidence>
<comment type="cofactor">
    <cofactor evidence="7 8">
        <name>Mg(2+)</name>
        <dbReference type="ChEBI" id="CHEBI:18420"/>
    </cofactor>
    <text evidence="7 8">Binds 3 Mg(2+) ions per subunit.</text>
</comment>
<keyword evidence="7 8" id="KW-0460">Magnesium</keyword>
<evidence type="ECO:0000256" key="6">
    <source>
        <dbReference type="ARBA" id="ARBA00048573"/>
    </source>
</evidence>
<dbReference type="NCBIfam" id="NF001756">
    <property type="entry name" value="PRK00484.1"/>
    <property type="match status" value="1"/>
</dbReference>
<dbReference type="Pfam" id="PF00152">
    <property type="entry name" value="tRNA-synt_2"/>
    <property type="match status" value="1"/>
</dbReference>
<dbReference type="CDD" id="cd04322">
    <property type="entry name" value="LysRS_N"/>
    <property type="match status" value="1"/>
</dbReference>
<dbReference type="PRINTS" id="PR00982">
    <property type="entry name" value="TRNASYNTHLYS"/>
</dbReference>
<dbReference type="PANTHER" id="PTHR42918:SF15">
    <property type="entry name" value="LYSINE--TRNA LIGASE, CHLOROPLASTIC_MITOCHONDRIAL"/>
    <property type="match status" value="1"/>
</dbReference>
<dbReference type="EMBL" id="LCBU01000014">
    <property type="protein sequence ID" value="KKS17953.1"/>
    <property type="molecule type" value="Genomic_DNA"/>
</dbReference>
<dbReference type="GO" id="GO:0000049">
    <property type="term" value="F:tRNA binding"/>
    <property type="evidence" value="ECO:0007669"/>
    <property type="project" value="TreeGrafter"/>
</dbReference>
<accession>A0A0G0ZXU2</accession>
<dbReference type="GO" id="GO:0005829">
    <property type="term" value="C:cytosol"/>
    <property type="evidence" value="ECO:0007669"/>
    <property type="project" value="TreeGrafter"/>
</dbReference>
<keyword evidence="1 7" id="KW-0436">Ligase</keyword>
<keyword evidence="7" id="KW-0648">Protein biosynthesis</keyword>